<feature type="transmembrane region" description="Helical" evidence="1">
    <location>
        <begin position="65"/>
        <end position="83"/>
    </location>
</feature>
<evidence type="ECO:0000256" key="1">
    <source>
        <dbReference type="SAM" id="Phobius"/>
    </source>
</evidence>
<feature type="transmembrane region" description="Helical" evidence="1">
    <location>
        <begin position="179"/>
        <end position="198"/>
    </location>
</feature>
<reference evidence="2 3" key="1">
    <citation type="submission" date="2021-08" db="EMBL/GenBank/DDBJ databases">
        <title>Streptomyces sp. PTM05 isolated from lichen.</title>
        <authorList>
            <person name="Somphong A."/>
            <person name="Phongsopitanun W."/>
            <person name="Tanasupawat S."/>
        </authorList>
    </citation>
    <scope>NUCLEOTIDE SEQUENCE [LARGE SCALE GENOMIC DNA]</scope>
    <source>
        <strain evidence="2 3">Ptm05</strain>
    </source>
</reference>
<proteinExistence type="predicted"/>
<feature type="transmembrane region" description="Helical" evidence="1">
    <location>
        <begin position="37"/>
        <end position="58"/>
    </location>
</feature>
<feature type="transmembrane region" description="Helical" evidence="1">
    <location>
        <begin position="12"/>
        <end position="31"/>
    </location>
</feature>
<dbReference type="RefSeq" id="WP_222976380.1">
    <property type="nucleotide sequence ID" value="NZ_JAINVZ010000005.1"/>
</dbReference>
<organism evidence="2 3">
    <name type="scientific">Streptantibioticus parmotrematis</name>
    <dbReference type="NCBI Taxonomy" id="2873249"/>
    <lineage>
        <taxon>Bacteria</taxon>
        <taxon>Bacillati</taxon>
        <taxon>Actinomycetota</taxon>
        <taxon>Actinomycetes</taxon>
        <taxon>Kitasatosporales</taxon>
        <taxon>Streptomycetaceae</taxon>
        <taxon>Streptantibioticus</taxon>
    </lineage>
</organism>
<protein>
    <recommendedName>
        <fullName evidence="4">Intracellular septation protein A</fullName>
    </recommendedName>
</protein>
<dbReference type="EMBL" id="JAINVZ010000005">
    <property type="protein sequence ID" value="MBY8885210.1"/>
    <property type="molecule type" value="Genomic_DNA"/>
</dbReference>
<accession>A0ABS7QS44</accession>
<sequence>MDEERGGPVPRALITMFLYDIGLPVIAYFVAELLGASSYAALLTGTVVSGLRVVWVAVRQRRLDPFAVFLLAVFGAGLALSFITGDPRFVLAKDSAMSCAAGLVLVGSCVIGRPLAYYAAQRVARSAGGARYEQFQAAANTGTMRARWYRTSLVWGVGLLVDAAARIAAIYLLPIGAAANASQTLMLVVYGLLMVWTVQSAKKARPARH</sequence>
<keyword evidence="1" id="KW-1133">Transmembrane helix</keyword>
<dbReference type="NCBIfam" id="NF041646">
    <property type="entry name" value="VC0807_fam"/>
    <property type="match status" value="1"/>
</dbReference>
<name>A0ABS7QS44_9ACTN</name>
<comment type="caution">
    <text evidence="2">The sequence shown here is derived from an EMBL/GenBank/DDBJ whole genome shotgun (WGS) entry which is preliminary data.</text>
</comment>
<evidence type="ECO:0008006" key="4">
    <source>
        <dbReference type="Google" id="ProtNLM"/>
    </source>
</evidence>
<evidence type="ECO:0000313" key="3">
    <source>
        <dbReference type="Proteomes" id="UP001198565"/>
    </source>
</evidence>
<evidence type="ECO:0000313" key="2">
    <source>
        <dbReference type="EMBL" id="MBY8885210.1"/>
    </source>
</evidence>
<keyword evidence="1" id="KW-0812">Transmembrane</keyword>
<keyword evidence="3" id="KW-1185">Reference proteome</keyword>
<keyword evidence="1" id="KW-0472">Membrane</keyword>
<gene>
    <name evidence="2" type="ORF">K7472_10175</name>
</gene>
<feature type="transmembrane region" description="Helical" evidence="1">
    <location>
        <begin position="153"/>
        <end position="173"/>
    </location>
</feature>
<dbReference type="Proteomes" id="UP001198565">
    <property type="component" value="Unassembled WGS sequence"/>
</dbReference>
<feature type="transmembrane region" description="Helical" evidence="1">
    <location>
        <begin position="95"/>
        <end position="116"/>
    </location>
</feature>